<dbReference type="InterPro" id="IPR001104">
    <property type="entry name" value="3-oxo-5_a-steroid_4-DH_C"/>
</dbReference>
<dbReference type="UniPathway" id="UPA00378"/>
<reference evidence="9" key="1">
    <citation type="journal article" date="2013" name="Nat. Genet.">
        <title>The Capsella rubella genome and the genomic consequences of rapid mating system evolution.</title>
        <authorList>
            <person name="Slotte T."/>
            <person name="Hazzouri K.M."/>
            <person name="Agren J.A."/>
            <person name="Koenig D."/>
            <person name="Maumus F."/>
            <person name="Guo Y.L."/>
            <person name="Steige K."/>
            <person name="Platts A.E."/>
            <person name="Escobar J.S."/>
            <person name="Newman L.K."/>
            <person name="Wang W."/>
            <person name="Mandakova T."/>
            <person name="Vello E."/>
            <person name="Smith L.M."/>
            <person name="Henz S.R."/>
            <person name="Steffen J."/>
            <person name="Takuno S."/>
            <person name="Brandvain Y."/>
            <person name="Coop G."/>
            <person name="Andolfatto P."/>
            <person name="Hu T.T."/>
            <person name="Blanchette M."/>
            <person name="Clark R.M."/>
            <person name="Quesneville H."/>
            <person name="Nordborg M."/>
            <person name="Gaut B.S."/>
            <person name="Lysak M.A."/>
            <person name="Jenkins J."/>
            <person name="Grimwood J."/>
            <person name="Chapman J."/>
            <person name="Prochnik S."/>
            <person name="Shu S."/>
            <person name="Rokhsar D."/>
            <person name="Schmutz J."/>
            <person name="Weigel D."/>
            <person name="Wright S.I."/>
        </authorList>
    </citation>
    <scope>NUCLEOTIDE SEQUENCE [LARGE SCALE GENOMIC DNA]</scope>
    <source>
        <strain evidence="9">cv. Monte Gargano</strain>
    </source>
</reference>
<dbReference type="EMBL" id="KB870807">
    <property type="protein sequence ID" value="EOA32965.1"/>
    <property type="molecule type" value="Genomic_DNA"/>
</dbReference>
<evidence type="ECO:0000256" key="2">
    <source>
        <dbReference type="ARBA" id="ARBA00004922"/>
    </source>
</evidence>
<keyword evidence="9" id="KW-1185">Reference proteome</keyword>
<sequence length="342" mass="38841">MQLEIVWLVRFAWITVWIVSILPLLIASIPTSKLDSFRELVLSLAGRGKILHPSSQKFTIPQKCFAHFYVIGVVWTTLLLAATWLYACEMAPLSSEEFQLSDIASHLTGGSHVFSFHKSHMTPVEHRFKVWRAVFLLILMEIHVLRRLIESIYVFKYSPTARMHILGYFAGLFFYVTAPLSLCSNIAPEVARFVGNQVAEFIANGKSHTSAPEINLIFCISPLMKLGYPQLIGGVIFLWGWIHQRRCHAILGSLRENPSQAREYIIPYGDWFGIVSCPHFLAEIVSYAGLLIASGGTDISIWLLFGFVAANLTYAAGETHRWYLRKFENYPTNRDAIFPHVY</sequence>
<evidence type="ECO:0000256" key="1">
    <source>
        <dbReference type="ARBA" id="ARBA00004127"/>
    </source>
</evidence>
<dbReference type="OrthoDB" id="541710at2759"/>
<comment type="pathway">
    <text evidence="2">Protein modification; protein glycosylation.</text>
</comment>
<name>R0I4P4_9BRAS</name>
<evidence type="ECO:0000313" key="9">
    <source>
        <dbReference type="Proteomes" id="UP000029121"/>
    </source>
</evidence>
<feature type="transmembrane region" description="Helical" evidence="6">
    <location>
        <begin position="271"/>
        <end position="293"/>
    </location>
</feature>
<dbReference type="InterPro" id="IPR039698">
    <property type="entry name" value="Dfg10/SRD5A3"/>
</dbReference>
<proteinExistence type="predicted"/>
<feature type="transmembrane region" description="Helical" evidence="6">
    <location>
        <begin position="64"/>
        <end position="87"/>
    </location>
</feature>
<feature type="transmembrane region" description="Helical" evidence="6">
    <location>
        <begin position="165"/>
        <end position="187"/>
    </location>
</feature>
<dbReference type="PANTHER" id="PTHR14624">
    <property type="entry name" value="DFG10 PROTEIN"/>
    <property type="match status" value="1"/>
</dbReference>
<evidence type="ECO:0000259" key="7">
    <source>
        <dbReference type="Pfam" id="PF02544"/>
    </source>
</evidence>
<dbReference type="STRING" id="81985.R0I4P4"/>
<dbReference type="Proteomes" id="UP000029121">
    <property type="component" value="Unassembled WGS sequence"/>
</dbReference>
<evidence type="ECO:0000256" key="4">
    <source>
        <dbReference type="ARBA" id="ARBA00022989"/>
    </source>
</evidence>
<dbReference type="GO" id="GO:0003865">
    <property type="term" value="F:3-oxo-5-alpha-steroid 4-dehydrogenase activity"/>
    <property type="evidence" value="ECO:0007669"/>
    <property type="project" value="TreeGrafter"/>
</dbReference>
<feature type="transmembrane region" description="Helical" evidence="6">
    <location>
        <begin position="128"/>
        <end position="145"/>
    </location>
</feature>
<dbReference type="KEGG" id="crb:17891741"/>
<protein>
    <recommendedName>
        <fullName evidence="7">3-oxo-5-alpha-steroid 4-dehydrogenase C-terminal domain-containing protein</fullName>
    </recommendedName>
</protein>
<dbReference type="Pfam" id="PF02544">
    <property type="entry name" value="Steroid_dh"/>
    <property type="match status" value="1"/>
</dbReference>
<dbReference type="AlphaFoldDB" id="R0I4P4"/>
<dbReference type="PANTHER" id="PTHR14624:SF0">
    <property type="entry name" value="POLYPRENOL REDUCTASE"/>
    <property type="match status" value="1"/>
</dbReference>
<dbReference type="GO" id="GO:0005783">
    <property type="term" value="C:endoplasmic reticulum"/>
    <property type="evidence" value="ECO:0007669"/>
    <property type="project" value="TreeGrafter"/>
</dbReference>
<dbReference type="GO" id="GO:0006488">
    <property type="term" value="P:dolichol-linked oligosaccharide biosynthetic process"/>
    <property type="evidence" value="ECO:0007669"/>
    <property type="project" value="InterPro"/>
</dbReference>
<keyword evidence="3 6" id="KW-0812">Transmembrane</keyword>
<keyword evidence="4 6" id="KW-1133">Transmembrane helix</keyword>
<evidence type="ECO:0000256" key="5">
    <source>
        <dbReference type="ARBA" id="ARBA00023136"/>
    </source>
</evidence>
<feature type="transmembrane region" description="Helical" evidence="6">
    <location>
        <begin position="299"/>
        <end position="317"/>
    </location>
</feature>
<evidence type="ECO:0000313" key="8">
    <source>
        <dbReference type="EMBL" id="EOA32965.1"/>
    </source>
</evidence>
<evidence type="ECO:0000256" key="6">
    <source>
        <dbReference type="SAM" id="Phobius"/>
    </source>
</evidence>
<evidence type="ECO:0000256" key="3">
    <source>
        <dbReference type="ARBA" id="ARBA00022692"/>
    </source>
</evidence>
<dbReference type="GO" id="GO:0016095">
    <property type="term" value="P:polyprenol catabolic process"/>
    <property type="evidence" value="ECO:0007669"/>
    <property type="project" value="TreeGrafter"/>
</dbReference>
<organism evidence="8 9">
    <name type="scientific">Capsella rubella</name>
    <dbReference type="NCBI Taxonomy" id="81985"/>
    <lineage>
        <taxon>Eukaryota</taxon>
        <taxon>Viridiplantae</taxon>
        <taxon>Streptophyta</taxon>
        <taxon>Embryophyta</taxon>
        <taxon>Tracheophyta</taxon>
        <taxon>Spermatophyta</taxon>
        <taxon>Magnoliopsida</taxon>
        <taxon>eudicotyledons</taxon>
        <taxon>Gunneridae</taxon>
        <taxon>Pentapetalae</taxon>
        <taxon>rosids</taxon>
        <taxon>malvids</taxon>
        <taxon>Brassicales</taxon>
        <taxon>Brassicaceae</taxon>
        <taxon>Camelineae</taxon>
        <taxon>Capsella</taxon>
    </lineage>
</organism>
<feature type="transmembrane region" description="Helical" evidence="6">
    <location>
        <begin position="6"/>
        <end position="29"/>
    </location>
</feature>
<feature type="domain" description="3-oxo-5-alpha-steroid 4-dehydrogenase C-terminal" evidence="7">
    <location>
        <begin position="231"/>
        <end position="342"/>
    </location>
</feature>
<dbReference type="PROSITE" id="PS50244">
    <property type="entry name" value="S5A_REDUCTASE"/>
    <property type="match status" value="1"/>
</dbReference>
<dbReference type="eggNOG" id="KOG1640">
    <property type="taxonomic scope" value="Eukaryota"/>
</dbReference>
<accession>R0I4P4</accession>
<gene>
    <name evidence="8" type="ORF">CARUB_v10016295mg</name>
</gene>
<keyword evidence="5 6" id="KW-0472">Membrane</keyword>
<comment type="subcellular location">
    <subcellularLocation>
        <location evidence="1">Endomembrane system</location>
        <topology evidence="1">Multi-pass membrane protein</topology>
    </subcellularLocation>
</comment>